<feature type="transmembrane region" description="Helical" evidence="1">
    <location>
        <begin position="12"/>
        <end position="34"/>
    </location>
</feature>
<reference evidence="2 3" key="1">
    <citation type="submission" date="2024-02" db="EMBL/GenBank/DDBJ databases">
        <title>Genome and pathogenicity analysis of Helicobacter mastomyrinus isolated from mice.</title>
        <authorList>
            <person name="Zhu L."/>
        </authorList>
    </citation>
    <scope>NUCLEOTIDE SEQUENCE [LARGE SCALE GENOMIC DNA]</scope>
    <source>
        <strain evidence="2 3">Hm-17</strain>
    </source>
</reference>
<keyword evidence="1" id="KW-1133">Transmembrane helix</keyword>
<keyword evidence="1" id="KW-0472">Membrane</keyword>
<accession>A0ABZ3F4B2</accession>
<sequence length="78" mass="8564">MSHSSCFHRHILAYLAFIFAIVGMGINTGCGYKADPFYKPSNQVDTSSSVNAAQNQKKKVLFEEIDSKPTASYEADGE</sequence>
<dbReference type="EMBL" id="CP145316">
    <property type="protein sequence ID" value="XAM18014.1"/>
    <property type="molecule type" value="Genomic_DNA"/>
</dbReference>
<proteinExistence type="predicted"/>
<gene>
    <name evidence="2" type="ORF">V3I05_10065</name>
</gene>
<name>A0ABZ3F4B2_9HELI</name>
<evidence type="ECO:0008006" key="4">
    <source>
        <dbReference type="Google" id="ProtNLM"/>
    </source>
</evidence>
<keyword evidence="1" id="KW-0812">Transmembrane</keyword>
<dbReference type="Proteomes" id="UP001434737">
    <property type="component" value="Chromosome"/>
</dbReference>
<keyword evidence="3" id="KW-1185">Reference proteome</keyword>
<evidence type="ECO:0000313" key="2">
    <source>
        <dbReference type="EMBL" id="XAM18014.1"/>
    </source>
</evidence>
<protein>
    <recommendedName>
        <fullName evidence="4">Lipoprotein</fullName>
    </recommendedName>
</protein>
<organism evidence="2 3">
    <name type="scientific">Helicobacter mastomyrinus</name>
    <dbReference type="NCBI Taxonomy" id="287948"/>
    <lineage>
        <taxon>Bacteria</taxon>
        <taxon>Pseudomonadati</taxon>
        <taxon>Campylobacterota</taxon>
        <taxon>Epsilonproteobacteria</taxon>
        <taxon>Campylobacterales</taxon>
        <taxon>Helicobacteraceae</taxon>
        <taxon>Helicobacter</taxon>
    </lineage>
</organism>
<evidence type="ECO:0000256" key="1">
    <source>
        <dbReference type="SAM" id="Phobius"/>
    </source>
</evidence>
<evidence type="ECO:0000313" key="3">
    <source>
        <dbReference type="Proteomes" id="UP001434737"/>
    </source>
</evidence>
<dbReference type="RefSeq" id="WP_295700394.1">
    <property type="nucleotide sequence ID" value="NZ_CP145316.1"/>
</dbReference>